<gene>
    <name evidence="11" type="ORF">LSALG_LOCUS16267</name>
</gene>
<accession>A0AA35YLJ5</accession>
<keyword evidence="7" id="KW-0067">ATP-binding</keyword>
<reference evidence="11" key="1">
    <citation type="submission" date="2023-04" db="EMBL/GenBank/DDBJ databases">
        <authorList>
            <person name="Vijverberg K."/>
            <person name="Xiong W."/>
            <person name="Schranz E."/>
        </authorList>
    </citation>
    <scope>NUCLEOTIDE SEQUENCE</scope>
</reference>
<keyword evidence="4" id="KW-0677">Repeat</keyword>
<feature type="domain" description="Gnk2-homologous" evidence="10">
    <location>
        <begin position="1"/>
        <end position="84"/>
    </location>
</feature>
<keyword evidence="2" id="KW-0808">Transferase</keyword>
<evidence type="ECO:0000256" key="6">
    <source>
        <dbReference type="ARBA" id="ARBA00022777"/>
    </source>
</evidence>
<dbReference type="InterPro" id="IPR038408">
    <property type="entry name" value="GNK2_sf"/>
</dbReference>
<dbReference type="PANTHER" id="PTHR47973">
    <property type="entry name" value="CYSTEINE-RICH RECEPTOR-LIKE PROTEIN KINASE 3"/>
    <property type="match status" value="1"/>
</dbReference>
<dbReference type="GO" id="GO:0004674">
    <property type="term" value="F:protein serine/threonine kinase activity"/>
    <property type="evidence" value="ECO:0007669"/>
    <property type="project" value="UniProtKB-KW"/>
</dbReference>
<sequence length="188" mass="21033">MEEFLSDIRVATPRTSNFYVASTTTRSSGNATLYAIAQCIENTTQNICQDCLDTAYNNLVDCLPNTEGRAINLGCFMRYSGTPFFKDNQTIDITSFLQEESSSKLGMIVAVTVGGGIFLLILVFSLWYRLRKRSKAIEEDASELQGAVNFSYKDMKLATGNFSEEYRIGRGGFGEVYKVIVYNNLFSF</sequence>
<keyword evidence="6" id="KW-0418">Kinase</keyword>
<evidence type="ECO:0000256" key="9">
    <source>
        <dbReference type="SAM" id="Phobius"/>
    </source>
</evidence>
<dbReference type="GO" id="GO:0005524">
    <property type="term" value="F:ATP binding"/>
    <property type="evidence" value="ECO:0007669"/>
    <property type="project" value="UniProtKB-KW"/>
</dbReference>
<name>A0AA35YLJ5_LACSI</name>
<keyword evidence="9" id="KW-0472">Membrane</keyword>
<keyword evidence="1" id="KW-0723">Serine/threonine-protein kinase</keyword>
<keyword evidence="5" id="KW-0547">Nucleotide-binding</keyword>
<feature type="transmembrane region" description="Helical" evidence="9">
    <location>
        <begin position="105"/>
        <end position="128"/>
    </location>
</feature>
<dbReference type="PROSITE" id="PS51473">
    <property type="entry name" value="GNK2"/>
    <property type="match status" value="1"/>
</dbReference>
<dbReference type="Gene3D" id="3.30.430.20">
    <property type="entry name" value="Gnk2 domain, C-X8-C-X2-C motif"/>
    <property type="match status" value="1"/>
</dbReference>
<evidence type="ECO:0000313" key="12">
    <source>
        <dbReference type="Proteomes" id="UP001177003"/>
    </source>
</evidence>
<evidence type="ECO:0000313" key="11">
    <source>
        <dbReference type="EMBL" id="CAI9276278.1"/>
    </source>
</evidence>
<evidence type="ECO:0000256" key="3">
    <source>
        <dbReference type="ARBA" id="ARBA00022729"/>
    </source>
</evidence>
<evidence type="ECO:0000256" key="8">
    <source>
        <dbReference type="ARBA" id="ARBA00023170"/>
    </source>
</evidence>
<dbReference type="Proteomes" id="UP001177003">
    <property type="component" value="Chromosome 3"/>
</dbReference>
<dbReference type="InterPro" id="IPR002902">
    <property type="entry name" value="GNK2"/>
</dbReference>
<evidence type="ECO:0000259" key="10">
    <source>
        <dbReference type="PROSITE" id="PS51473"/>
    </source>
</evidence>
<proteinExistence type="predicted"/>
<dbReference type="CDD" id="cd12087">
    <property type="entry name" value="TM_EGFR-like"/>
    <property type="match status" value="1"/>
</dbReference>
<keyword evidence="9" id="KW-1133">Transmembrane helix</keyword>
<evidence type="ECO:0000256" key="1">
    <source>
        <dbReference type="ARBA" id="ARBA00022527"/>
    </source>
</evidence>
<keyword evidence="12" id="KW-1185">Reference proteome</keyword>
<dbReference type="InterPro" id="IPR052059">
    <property type="entry name" value="CR_Ser/Thr_kinase"/>
</dbReference>
<protein>
    <recommendedName>
        <fullName evidence="10">Gnk2-homologous domain-containing protein</fullName>
    </recommendedName>
</protein>
<organism evidence="11 12">
    <name type="scientific">Lactuca saligna</name>
    <name type="common">Willowleaf lettuce</name>
    <dbReference type="NCBI Taxonomy" id="75948"/>
    <lineage>
        <taxon>Eukaryota</taxon>
        <taxon>Viridiplantae</taxon>
        <taxon>Streptophyta</taxon>
        <taxon>Embryophyta</taxon>
        <taxon>Tracheophyta</taxon>
        <taxon>Spermatophyta</taxon>
        <taxon>Magnoliopsida</taxon>
        <taxon>eudicotyledons</taxon>
        <taxon>Gunneridae</taxon>
        <taxon>Pentapetalae</taxon>
        <taxon>asterids</taxon>
        <taxon>campanulids</taxon>
        <taxon>Asterales</taxon>
        <taxon>Asteraceae</taxon>
        <taxon>Cichorioideae</taxon>
        <taxon>Cichorieae</taxon>
        <taxon>Lactucinae</taxon>
        <taxon>Lactuca</taxon>
    </lineage>
</organism>
<dbReference type="AlphaFoldDB" id="A0AA35YLJ5"/>
<evidence type="ECO:0000256" key="4">
    <source>
        <dbReference type="ARBA" id="ARBA00022737"/>
    </source>
</evidence>
<keyword evidence="8" id="KW-0675">Receptor</keyword>
<dbReference type="Pfam" id="PF01657">
    <property type="entry name" value="Stress-antifung"/>
    <property type="match status" value="1"/>
</dbReference>
<evidence type="ECO:0000256" key="2">
    <source>
        <dbReference type="ARBA" id="ARBA00022679"/>
    </source>
</evidence>
<keyword evidence="3" id="KW-0732">Signal</keyword>
<dbReference type="SUPFAM" id="SSF56112">
    <property type="entry name" value="Protein kinase-like (PK-like)"/>
    <property type="match status" value="1"/>
</dbReference>
<dbReference type="InterPro" id="IPR011009">
    <property type="entry name" value="Kinase-like_dom_sf"/>
</dbReference>
<evidence type="ECO:0000256" key="5">
    <source>
        <dbReference type="ARBA" id="ARBA00022741"/>
    </source>
</evidence>
<evidence type="ECO:0000256" key="7">
    <source>
        <dbReference type="ARBA" id="ARBA00022840"/>
    </source>
</evidence>
<dbReference type="EMBL" id="OX465079">
    <property type="protein sequence ID" value="CAI9276278.1"/>
    <property type="molecule type" value="Genomic_DNA"/>
</dbReference>
<keyword evidence="9" id="KW-0812">Transmembrane</keyword>
<dbReference type="CDD" id="cd23509">
    <property type="entry name" value="Gnk2-like"/>
    <property type="match status" value="1"/>
</dbReference>
<dbReference type="Gene3D" id="3.30.200.20">
    <property type="entry name" value="Phosphorylase Kinase, domain 1"/>
    <property type="match status" value="1"/>
</dbReference>